<dbReference type="AlphaFoldDB" id="A0ABD0KQE8"/>
<dbReference type="Proteomes" id="UP001519460">
    <property type="component" value="Unassembled WGS sequence"/>
</dbReference>
<evidence type="ECO:0000313" key="2">
    <source>
        <dbReference type="Proteomes" id="UP001519460"/>
    </source>
</evidence>
<name>A0ABD0KQE8_9CAEN</name>
<proteinExistence type="predicted"/>
<accession>A0ABD0KQE8</accession>
<dbReference type="EMBL" id="JACVVK020000142">
    <property type="protein sequence ID" value="KAK7489148.1"/>
    <property type="molecule type" value="Genomic_DNA"/>
</dbReference>
<comment type="caution">
    <text evidence="1">The sequence shown here is derived from an EMBL/GenBank/DDBJ whole genome shotgun (WGS) entry which is preliminary data.</text>
</comment>
<gene>
    <name evidence="1" type="ORF">BaRGS_00019662</name>
</gene>
<organism evidence="1 2">
    <name type="scientific">Batillaria attramentaria</name>
    <dbReference type="NCBI Taxonomy" id="370345"/>
    <lineage>
        <taxon>Eukaryota</taxon>
        <taxon>Metazoa</taxon>
        <taxon>Spiralia</taxon>
        <taxon>Lophotrochozoa</taxon>
        <taxon>Mollusca</taxon>
        <taxon>Gastropoda</taxon>
        <taxon>Caenogastropoda</taxon>
        <taxon>Sorbeoconcha</taxon>
        <taxon>Cerithioidea</taxon>
        <taxon>Batillariidae</taxon>
        <taxon>Batillaria</taxon>
    </lineage>
</organism>
<keyword evidence="2" id="KW-1185">Reference proteome</keyword>
<sequence length="146" mass="16541">MAARHSQNSCQTSRTSTNHCKCTFFICNALIHELRKYCTLITLCCGTSDWKDSMVYNLAVQLRQFSFPTKTFRRHCRYCGSCTSIVSVTYSSALTLDPLSHQADKEVSATEQCLRVSFDFLLYLDRYSCANCCFGIPGRAHRATCT</sequence>
<evidence type="ECO:0000313" key="1">
    <source>
        <dbReference type="EMBL" id="KAK7489148.1"/>
    </source>
</evidence>
<reference evidence="1 2" key="1">
    <citation type="journal article" date="2023" name="Sci. Data">
        <title>Genome assembly of the Korean intertidal mud-creeper Batillaria attramentaria.</title>
        <authorList>
            <person name="Patra A.K."/>
            <person name="Ho P.T."/>
            <person name="Jun S."/>
            <person name="Lee S.J."/>
            <person name="Kim Y."/>
            <person name="Won Y.J."/>
        </authorList>
    </citation>
    <scope>NUCLEOTIDE SEQUENCE [LARGE SCALE GENOMIC DNA]</scope>
    <source>
        <strain evidence="1">Wonlab-2016</strain>
    </source>
</reference>
<protein>
    <submittedName>
        <fullName evidence="1">Uncharacterized protein</fullName>
    </submittedName>
</protein>